<evidence type="ECO:0000256" key="1">
    <source>
        <dbReference type="ARBA" id="ARBA00001954"/>
    </source>
</evidence>
<proteinExistence type="predicted"/>
<dbReference type="InterPro" id="IPR037151">
    <property type="entry name" value="AlkB-like_sf"/>
</dbReference>
<organism evidence="2 3">
    <name type="scientific">Gopherus agassizii</name>
    <name type="common">Agassiz's desert tortoise</name>
    <dbReference type="NCBI Taxonomy" id="38772"/>
    <lineage>
        <taxon>Eukaryota</taxon>
        <taxon>Metazoa</taxon>
        <taxon>Chordata</taxon>
        <taxon>Craniata</taxon>
        <taxon>Vertebrata</taxon>
        <taxon>Euteleostomi</taxon>
        <taxon>Archelosauria</taxon>
        <taxon>Testudinata</taxon>
        <taxon>Testudines</taxon>
        <taxon>Cryptodira</taxon>
        <taxon>Durocryptodira</taxon>
        <taxon>Testudinoidea</taxon>
        <taxon>Testudinidae</taxon>
        <taxon>Gopherus</taxon>
    </lineage>
</organism>
<dbReference type="Ensembl" id="ENSGAGT00000014394.1">
    <property type="protein sequence ID" value="ENSGAGP00000012557.1"/>
    <property type="gene ID" value="ENSGAGG00000009647.1"/>
</dbReference>
<comment type="cofactor">
    <cofactor evidence="1">
        <name>Fe(2+)</name>
        <dbReference type="ChEBI" id="CHEBI:29033"/>
    </cofactor>
</comment>
<evidence type="ECO:0000313" key="3">
    <source>
        <dbReference type="Proteomes" id="UP000291020"/>
    </source>
</evidence>
<name>A0A452HCP8_9SAUR</name>
<dbReference type="AlphaFoldDB" id="A0A452HCP8"/>
<reference evidence="2" key="2">
    <citation type="submission" date="2025-08" db="UniProtKB">
        <authorList>
            <consortium name="Ensembl"/>
        </authorList>
    </citation>
    <scope>IDENTIFICATION</scope>
</reference>
<reference evidence="3" key="1">
    <citation type="journal article" date="2017" name="PLoS ONE">
        <title>The Agassiz's desert tortoise genome provides a resource for the conservation of a threatened species.</title>
        <authorList>
            <person name="Tollis M."/>
            <person name="DeNardo D.F."/>
            <person name="Cornelius J.A."/>
            <person name="Dolby G.A."/>
            <person name="Edwards T."/>
            <person name="Henen B.T."/>
            <person name="Karl A.E."/>
            <person name="Murphy R.W."/>
            <person name="Kusumi K."/>
        </authorList>
    </citation>
    <scope>NUCLEOTIDE SEQUENCE [LARGE SCALE GENOMIC DNA]</scope>
</reference>
<dbReference type="Proteomes" id="UP000291020">
    <property type="component" value="Unassembled WGS sequence"/>
</dbReference>
<sequence>MWLVNKENLEDWMDLLPLGRSLYRVGGPARYHFTHEILKDKETISVILRNLGLLPSTRNPGESADVCTLESHPGTYCVISSVISE</sequence>
<reference evidence="2" key="3">
    <citation type="submission" date="2025-09" db="UniProtKB">
        <authorList>
            <consortium name="Ensembl"/>
        </authorList>
    </citation>
    <scope>IDENTIFICATION</scope>
</reference>
<dbReference type="Gene3D" id="2.60.120.590">
    <property type="entry name" value="Alpha-ketoglutarate-dependent dioxygenase AlkB-like"/>
    <property type="match status" value="1"/>
</dbReference>
<accession>A0A452HCP8</accession>
<protein>
    <submittedName>
        <fullName evidence="2">Uncharacterized protein</fullName>
    </submittedName>
</protein>
<keyword evidence="3" id="KW-1185">Reference proteome</keyword>
<evidence type="ECO:0000313" key="2">
    <source>
        <dbReference type="Ensembl" id="ENSGAGP00000012557.1"/>
    </source>
</evidence>